<reference evidence="3" key="1">
    <citation type="submission" date="2020-01" db="EMBL/GenBank/DDBJ databases">
        <title>Genome sequence of Kobresia littledalei, the first chromosome-level genome in the family Cyperaceae.</title>
        <authorList>
            <person name="Qu G."/>
        </authorList>
    </citation>
    <scope>NUCLEOTIDE SEQUENCE</scope>
    <source>
        <strain evidence="3">C.B.Clarke</strain>
        <tissue evidence="3">Leaf</tissue>
    </source>
</reference>
<keyword evidence="2" id="KW-0732">Signal</keyword>
<organism evidence="3 4">
    <name type="scientific">Carex littledalei</name>
    <dbReference type="NCBI Taxonomy" id="544730"/>
    <lineage>
        <taxon>Eukaryota</taxon>
        <taxon>Viridiplantae</taxon>
        <taxon>Streptophyta</taxon>
        <taxon>Embryophyta</taxon>
        <taxon>Tracheophyta</taxon>
        <taxon>Spermatophyta</taxon>
        <taxon>Magnoliopsida</taxon>
        <taxon>Liliopsida</taxon>
        <taxon>Poales</taxon>
        <taxon>Cyperaceae</taxon>
        <taxon>Cyperoideae</taxon>
        <taxon>Cariceae</taxon>
        <taxon>Carex</taxon>
        <taxon>Carex subgen. Euthyceras</taxon>
    </lineage>
</organism>
<evidence type="ECO:0000256" key="2">
    <source>
        <dbReference type="SAM" id="SignalP"/>
    </source>
</evidence>
<feature type="chain" id="PRO_5033008956" evidence="2">
    <location>
        <begin position="19"/>
        <end position="181"/>
    </location>
</feature>
<keyword evidence="4" id="KW-1185">Reference proteome</keyword>
<accession>A0A833QNM0</accession>
<evidence type="ECO:0000313" key="3">
    <source>
        <dbReference type="EMBL" id="KAF3322763.1"/>
    </source>
</evidence>
<protein>
    <submittedName>
        <fullName evidence="3">Uncharacterized protein</fullName>
    </submittedName>
</protein>
<dbReference type="AlphaFoldDB" id="A0A833QNM0"/>
<sequence length="181" mass="19697">MSALLSVIFGSGASATGAAGTAAGDAAEEVEEGDFRSSEDLSAATEAPLLLLSSDIATLLSFLSPSISLWSSSFLWMEGGMDSLSQEQQDGEARLRRRLSRLGFPPNEVEEYATTDDPTTRSVLYENFGDIDPPPDWEVCPTCCVKGDIAEMFFCHLYGIRVHPKCIDNNADLVNDYHFQM</sequence>
<comment type="caution">
    <text evidence="3">The sequence shown here is derived from an EMBL/GenBank/DDBJ whole genome shotgun (WGS) entry which is preliminary data.</text>
</comment>
<name>A0A833QNM0_9POAL</name>
<dbReference type="EMBL" id="SWLB01000024">
    <property type="protein sequence ID" value="KAF3322763.1"/>
    <property type="molecule type" value="Genomic_DNA"/>
</dbReference>
<feature type="signal peptide" evidence="2">
    <location>
        <begin position="1"/>
        <end position="18"/>
    </location>
</feature>
<feature type="compositionally biased region" description="Low complexity" evidence="1">
    <location>
        <begin position="15"/>
        <end position="25"/>
    </location>
</feature>
<evidence type="ECO:0000256" key="1">
    <source>
        <dbReference type="SAM" id="MobiDB-lite"/>
    </source>
</evidence>
<proteinExistence type="predicted"/>
<feature type="region of interest" description="Disordered" evidence="1">
    <location>
        <begin position="15"/>
        <end position="39"/>
    </location>
</feature>
<dbReference type="Proteomes" id="UP000623129">
    <property type="component" value="Unassembled WGS sequence"/>
</dbReference>
<gene>
    <name evidence="3" type="ORF">FCM35_KLT12752</name>
</gene>
<evidence type="ECO:0000313" key="4">
    <source>
        <dbReference type="Proteomes" id="UP000623129"/>
    </source>
</evidence>